<dbReference type="EnsemblPlants" id="OGLUM04G24720.1">
    <property type="protein sequence ID" value="OGLUM04G24720.1"/>
    <property type="gene ID" value="OGLUM04G24720"/>
</dbReference>
<evidence type="ECO:0000313" key="2">
    <source>
        <dbReference type="EnsemblPlants" id="OGLUM04G24720.1"/>
    </source>
</evidence>
<feature type="region of interest" description="Disordered" evidence="1">
    <location>
        <begin position="1"/>
        <end position="21"/>
    </location>
</feature>
<accession>A0A0D9ZQG3</accession>
<reference evidence="2" key="1">
    <citation type="submission" date="2015-04" db="UniProtKB">
        <authorList>
            <consortium name="EnsemblPlants"/>
        </authorList>
    </citation>
    <scope>IDENTIFICATION</scope>
</reference>
<evidence type="ECO:0000256" key="1">
    <source>
        <dbReference type="SAM" id="MobiDB-lite"/>
    </source>
</evidence>
<protein>
    <submittedName>
        <fullName evidence="2">Uncharacterized protein</fullName>
    </submittedName>
</protein>
<evidence type="ECO:0000313" key="3">
    <source>
        <dbReference type="Proteomes" id="UP000026961"/>
    </source>
</evidence>
<dbReference type="HOGENOM" id="CLU_3427137_0_0_1"/>
<sequence length="21" mass="2173">MRDDVKPVAGLSSSKSTPANL</sequence>
<name>A0A0D9ZQG3_9ORYZ</name>
<proteinExistence type="predicted"/>
<dbReference type="Gramene" id="OGLUM04G24720.1">
    <property type="protein sequence ID" value="OGLUM04G24720.1"/>
    <property type="gene ID" value="OGLUM04G24720"/>
</dbReference>
<keyword evidence="3" id="KW-1185">Reference proteome</keyword>
<organism evidence="2">
    <name type="scientific">Oryza glumipatula</name>
    <dbReference type="NCBI Taxonomy" id="40148"/>
    <lineage>
        <taxon>Eukaryota</taxon>
        <taxon>Viridiplantae</taxon>
        <taxon>Streptophyta</taxon>
        <taxon>Embryophyta</taxon>
        <taxon>Tracheophyta</taxon>
        <taxon>Spermatophyta</taxon>
        <taxon>Magnoliopsida</taxon>
        <taxon>Liliopsida</taxon>
        <taxon>Poales</taxon>
        <taxon>Poaceae</taxon>
        <taxon>BOP clade</taxon>
        <taxon>Oryzoideae</taxon>
        <taxon>Oryzeae</taxon>
        <taxon>Oryzinae</taxon>
        <taxon>Oryza</taxon>
    </lineage>
</organism>
<dbReference type="AlphaFoldDB" id="A0A0D9ZQG3"/>
<feature type="compositionally biased region" description="Polar residues" evidence="1">
    <location>
        <begin position="11"/>
        <end position="21"/>
    </location>
</feature>
<dbReference type="Proteomes" id="UP000026961">
    <property type="component" value="Chromosome 4"/>
</dbReference>
<reference evidence="2" key="2">
    <citation type="submission" date="2018-05" db="EMBL/GenBank/DDBJ databases">
        <title>OgluRS3 (Oryza glumaepatula Reference Sequence Version 3).</title>
        <authorList>
            <person name="Zhang J."/>
            <person name="Kudrna D."/>
            <person name="Lee S."/>
            <person name="Talag J."/>
            <person name="Welchert J."/>
            <person name="Wing R.A."/>
        </authorList>
    </citation>
    <scope>NUCLEOTIDE SEQUENCE [LARGE SCALE GENOMIC DNA]</scope>
</reference>